<reference evidence="1 2" key="1">
    <citation type="submission" date="2019-03" db="EMBL/GenBank/DDBJ databases">
        <title>Genomic Encyclopedia of Type Strains, Phase IV (KMG-IV): sequencing the most valuable type-strain genomes for metagenomic binning, comparative biology and taxonomic classification.</title>
        <authorList>
            <person name="Goeker M."/>
        </authorList>
    </citation>
    <scope>NUCLEOTIDE SEQUENCE [LARGE SCALE GENOMIC DNA]</scope>
    <source>
        <strain evidence="1 2">DSM 101688</strain>
    </source>
</reference>
<evidence type="ECO:0000313" key="2">
    <source>
        <dbReference type="Proteomes" id="UP000295304"/>
    </source>
</evidence>
<organism evidence="1 2">
    <name type="scientific">Varunaivibrio sulfuroxidans</name>
    <dbReference type="NCBI Taxonomy" id="1773489"/>
    <lineage>
        <taxon>Bacteria</taxon>
        <taxon>Pseudomonadati</taxon>
        <taxon>Pseudomonadota</taxon>
        <taxon>Alphaproteobacteria</taxon>
        <taxon>Rhodospirillales</taxon>
        <taxon>Magnetovibrionaceae</taxon>
        <taxon>Varunaivibrio</taxon>
    </lineage>
</organism>
<protein>
    <submittedName>
        <fullName evidence="1">Uncharacterized protein</fullName>
    </submittedName>
</protein>
<accession>A0A4R3J5Z0</accession>
<dbReference type="RefSeq" id="WP_132940187.1">
    <property type="nucleotide sequence ID" value="NZ_CP119676.1"/>
</dbReference>
<name>A0A4R3J5Z0_9PROT</name>
<dbReference type="AlphaFoldDB" id="A0A4R3J5Z0"/>
<dbReference type="EMBL" id="SLZW01000016">
    <property type="protein sequence ID" value="TCS59840.1"/>
    <property type="molecule type" value="Genomic_DNA"/>
</dbReference>
<comment type="caution">
    <text evidence="1">The sequence shown here is derived from an EMBL/GenBank/DDBJ whole genome shotgun (WGS) entry which is preliminary data.</text>
</comment>
<gene>
    <name evidence="1" type="ORF">EDD55_1162</name>
</gene>
<evidence type="ECO:0000313" key="1">
    <source>
        <dbReference type="EMBL" id="TCS59840.1"/>
    </source>
</evidence>
<keyword evidence="2" id="KW-1185">Reference proteome</keyword>
<dbReference type="Proteomes" id="UP000295304">
    <property type="component" value="Unassembled WGS sequence"/>
</dbReference>
<proteinExistence type="predicted"/>
<sequence length="192" mass="20215">MGGSDPNTAVLTAGNAAKNNVFCGELCIAAVVVAISTAYSAYAGGGKAVTLGVDAAKGASLPQPGVLTAIEKQAVKTGVTGNWSISGVGSAQFVETTTASVGKVTYRVQKKLDGYVIAIGPDGEKYVFGNHSLQGTSAGTLHTKWNERQFYEALKQGNEFLLNTKSPILKKRWEKIVYMLSNVARLIVNMNK</sequence>